<dbReference type="EMBL" id="QCYY01002483">
    <property type="protein sequence ID" value="ROT70017.1"/>
    <property type="molecule type" value="Genomic_DNA"/>
</dbReference>
<reference evidence="6 7" key="1">
    <citation type="submission" date="2018-04" db="EMBL/GenBank/DDBJ databases">
        <authorList>
            <person name="Zhang X."/>
            <person name="Yuan J."/>
            <person name="Li F."/>
            <person name="Xiang J."/>
        </authorList>
    </citation>
    <scope>NUCLEOTIDE SEQUENCE [LARGE SCALE GENOMIC DNA]</scope>
    <source>
        <tissue evidence="6">Muscle</tissue>
    </source>
</reference>
<evidence type="ECO:0000256" key="2">
    <source>
        <dbReference type="ARBA" id="ARBA00022771"/>
    </source>
</evidence>
<evidence type="ECO:0000313" key="6">
    <source>
        <dbReference type="EMBL" id="ROT70017.1"/>
    </source>
</evidence>
<protein>
    <recommendedName>
        <fullName evidence="5">AN1-type domain-containing protein</fullName>
    </recommendedName>
</protein>
<evidence type="ECO:0000259" key="5">
    <source>
        <dbReference type="PROSITE" id="PS51039"/>
    </source>
</evidence>
<dbReference type="GO" id="GO:0008270">
    <property type="term" value="F:zinc ion binding"/>
    <property type="evidence" value="ECO:0007669"/>
    <property type="project" value="UniProtKB-KW"/>
</dbReference>
<evidence type="ECO:0000313" key="7">
    <source>
        <dbReference type="Proteomes" id="UP000283509"/>
    </source>
</evidence>
<keyword evidence="1" id="KW-0479">Metal-binding</keyword>
<feature type="domain" description="AN1-type" evidence="5">
    <location>
        <begin position="4"/>
        <end position="52"/>
    </location>
</feature>
<gene>
    <name evidence="6" type="ORF">C7M84_011721</name>
</gene>
<evidence type="ECO:0000256" key="4">
    <source>
        <dbReference type="PROSITE-ProRule" id="PRU00449"/>
    </source>
</evidence>
<sequence length="358" mass="39966">MEIPDLGKQCNVSTCQQLDFLPIECQFCNKSFCKEHFPPDYHGCTGEYNKVVTEVVGQGGTLHYCQLPECKEGELVPVICPGCSKKFCLRHRHQVDHHCPEYKPPVNPMAEAAEKIQKITERLGSGASSKGQGRKSDKLAAKVQLMKLKQKSSGQQSLPQEERIYLMILLPKSHSATSQPVFVSHHWTIGKAIDTIATIAKVPNRNNILGADKLLLFRASDGSRLGSMEASLKVLLDDQQLFNGHQVIFSRENPEPGCVTSIPERDHGILCIQYTADSPQDYSASEISEVSSNYSDDDIGVSSSEGACVFEELEEEEYQGLMAVGPYMHEPDAVYVVEVVPNQPDMEWRRDPKRLNEW</sequence>
<dbReference type="Pfam" id="PF25327">
    <property type="entry name" value="UBL_ZFAND1"/>
    <property type="match status" value="1"/>
</dbReference>
<keyword evidence="3" id="KW-0862">Zinc</keyword>
<dbReference type="OrthoDB" id="25675at2759"/>
<dbReference type="InterPro" id="IPR000058">
    <property type="entry name" value="Znf_AN1"/>
</dbReference>
<proteinExistence type="predicted"/>
<dbReference type="SUPFAM" id="SSF118310">
    <property type="entry name" value="AN1-like Zinc finger"/>
    <property type="match status" value="2"/>
</dbReference>
<name>A0A423T0M6_PENVA</name>
<comment type="caution">
    <text evidence="6">The sequence shown here is derived from an EMBL/GenBank/DDBJ whole genome shotgun (WGS) entry which is preliminary data.</text>
</comment>
<dbReference type="Pfam" id="PF01428">
    <property type="entry name" value="zf-AN1"/>
    <property type="match status" value="2"/>
</dbReference>
<dbReference type="Proteomes" id="UP000283509">
    <property type="component" value="Unassembled WGS sequence"/>
</dbReference>
<keyword evidence="2 4" id="KW-0863">Zinc-finger</keyword>
<dbReference type="GO" id="GO:0005737">
    <property type="term" value="C:cytoplasm"/>
    <property type="evidence" value="ECO:0007669"/>
    <property type="project" value="TreeGrafter"/>
</dbReference>
<reference evidence="6 7" key="2">
    <citation type="submission" date="2019-01" db="EMBL/GenBank/DDBJ databases">
        <title>The decoding of complex shrimp genome reveals the adaptation for benthos swimmer, frequently molting mechanism and breeding impact on genome.</title>
        <authorList>
            <person name="Sun Y."/>
            <person name="Gao Y."/>
            <person name="Yu Y."/>
        </authorList>
    </citation>
    <scope>NUCLEOTIDE SEQUENCE [LARGE SCALE GENOMIC DNA]</scope>
    <source>
        <tissue evidence="6">Muscle</tissue>
    </source>
</reference>
<evidence type="ECO:0000256" key="3">
    <source>
        <dbReference type="ARBA" id="ARBA00022833"/>
    </source>
</evidence>
<dbReference type="STRING" id="6689.A0A423T0M6"/>
<dbReference type="PROSITE" id="PS51039">
    <property type="entry name" value="ZF_AN1"/>
    <property type="match status" value="2"/>
</dbReference>
<dbReference type="InterPro" id="IPR035896">
    <property type="entry name" value="AN1-like_Znf"/>
</dbReference>
<dbReference type="SMART" id="SM00154">
    <property type="entry name" value="ZnF_AN1"/>
    <property type="match status" value="2"/>
</dbReference>
<evidence type="ECO:0000256" key="1">
    <source>
        <dbReference type="ARBA" id="ARBA00022723"/>
    </source>
</evidence>
<dbReference type="InterPro" id="IPR057358">
    <property type="entry name" value="UBL_ZFAND1-like"/>
</dbReference>
<accession>A0A423T0M6</accession>
<dbReference type="AlphaFoldDB" id="A0A423T0M6"/>
<organism evidence="6 7">
    <name type="scientific">Penaeus vannamei</name>
    <name type="common">Whiteleg shrimp</name>
    <name type="synonym">Litopenaeus vannamei</name>
    <dbReference type="NCBI Taxonomy" id="6689"/>
    <lineage>
        <taxon>Eukaryota</taxon>
        <taxon>Metazoa</taxon>
        <taxon>Ecdysozoa</taxon>
        <taxon>Arthropoda</taxon>
        <taxon>Crustacea</taxon>
        <taxon>Multicrustacea</taxon>
        <taxon>Malacostraca</taxon>
        <taxon>Eumalacostraca</taxon>
        <taxon>Eucarida</taxon>
        <taxon>Decapoda</taxon>
        <taxon>Dendrobranchiata</taxon>
        <taxon>Penaeoidea</taxon>
        <taxon>Penaeidae</taxon>
        <taxon>Penaeus</taxon>
    </lineage>
</organism>
<dbReference type="PANTHER" id="PTHR14677">
    <property type="entry name" value="ARSENITE INDUCUBLE RNA ASSOCIATED PROTEIN AIP-1-RELATED"/>
    <property type="match status" value="1"/>
</dbReference>
<dbReference type="PANTHER" id="PTHR14677:SF37">
    <property type="entry name" value="AN1-TYPE ZINC FINGER PROTEIN 1"/>
    <property type="match status" value="1"/>
</dbReference>
<dbReference type="Gene3D" id="4.10.1110.10">
    <property type="entry name" value="AN1-like Zinc finger"/>
    <property type="match status" value="2"/>
</dbReference>
<keyword evidence="7" id="KW-1185">Reference proteome</keyword>
<feature type="domain" description="AN1-type" evidence="5">
    <location>
        <begin position="59"/>
        <end position="107"/>
    </location>
</feature>